<keyword evidence="2" id="KW-1185">Reference proteome</keyword>
<dbReference type="AlphaFoldDB" id="A0AAD7JFB7"/>
<dbReference type="Proteomes" id="UP001215598">
    <property type="component" value="Unassembled WGS sequence"/>
</dbReference>
<dbReference type="InterPro" id="IPR036047">
    <property type="entry name" value="F-box-like_dom_sf"/>
</dbReference>
<evidence type="ECO:0000313" key="1">
    <source>
        <dbReference type="EMBL" id="KAJ7762514.1"/>
    </source>
</evidence>
<reference evidence="1" key="1">
    <citation type="submission" date="2023-03" db="EMBL/GenBank/DDBJ databases">
        <title>Massive genome expansion in bonnet fungi (Mycena s.s.) driven by repeated elements and novel gene families across ecological guilds.</title>
        <authorList>
            <consortium name="Lawrence Berkeley National Laboratory"/>
            <person name="Harder C.B."/>
            <person name="Miyauchi S."/>
            <person name="Viragh M."/>
            <person name="Kuo A."/>
            <person name="Thoen E."/>
            <person name="Andreopoulos B."/>
            <person name="Lu D."/>
            <person name="Skrede I."/>
            <person name="Drula E."/>
            <person name="Henrissat B."/>
            <person name="Morin E."/>
            <person name="Kohler A."/>
            <person name="Barry K."/>
            <person name="LaButti K."/>
            <person name="Morin E."/>
            <person name="Salamov A."/>
            <person name="Lipzen A."/>
            <person name="Mereny Z."/>
            <person name="Hegedus B."/>
            <person name="Baldrian P."/>
            <person name="Stursova M."/>
            <person name="Weitz H."/>
            <person name="Taylor A."/>
            <person name="Grigoriev I.V."/>
            <person name="Nagy L.G."/>
            <person name="Martin F."/>
            <person name="Kauserud H."/>
        </authorList>
    </citation>
    <scope>NUCLEOTIDE SEQUENCE</scope>
    <source>
        <strain evidence="1">CBHHK182m</strain>
    </source>
</reference>
<evidence type="ECO:0008006" key="3">
    <source>
        <dbReference type="Google" id="ProtNLM"/>
    </source>
</evidence>
<organism evidence="1 2">
    <name type="scientific">Mycena metata</name>
    <dbReference type="NCBI Taxonomy" id="1033252"/>
    <lineage>
        <taxon>Eukaryota</taxon>
        <taxon>Fungi</taxon>
        <taxon>Dikarya</taxon>
        <taxon>Basidiomycota</taxon>
        <taxon>Agaricomycotina</taxon>
        <taxon>Agaricomycetes</taxon>
        <taxon>Agaricomycetidae</taxon>
        <taxon>Agaricales</taxon>
        <taxon>Marasmiineae</taxon>
        <taxon>Mycenaceae</taxon>
        <taxon>Mycena</taxon>
    </lineage>
</organism>
<protein>
    <recommendedName>
        <fullName evidence="3">F-box domain-containing protein</fullName>
    </recommendedName>
</protein>
<dbReference type="EMBL" id="JARKIB010000032">
    <property type="protein sequence ID" value="KAJ7762514.1"/>
    <property type="molecule type" value="Genomic_DNA"/>
</dbReference>
<accession>A0AAD7JFB7</accession>
<evidence type="ECO:0000313" key="2">
    <source>
        <dbReference type="Proteomes" id="UP001215598"/>
    </source>
</evidence>
<sequence length="389" mass="43924">MPSISPPRPKPFETRLCKPKVAPMVFLPAEIYAIIFAEVEPSALAVLCRTCRHFLDQAQHILFHTIDLEGHGMRATKSWCLAVTRHPHLAQRVAALSLQLPEVAKLDPADGTKIHRALMLCVNLKELKVTFEEILGGNHRSAGGWFINECPFRLTKFNNLYFEQDWIAPFWRAQSELRVLSAPYCGPLTFSDEQLPNLVAVKVCDVQYLPAGRPLQRIEAPFPSSLDHYYSGLAQYSHSLTTLNLLRESADTSIWHAVILIARVLPALVNFGITEVKRSERRSIAQSAPANIFQNFCRLETFVLLLINVTRFRDPDSRRIYAMGHEGHLKDFGAAIMEACPTLRQTVLGSEVQLDRQLTCTLRRDLHGAICSETGTTFDFDAMSKFWNP</sequence>
<dbReference type="SUPFAM" id="SSF81383">
    <property type="entry name" value="F-box domain"/>
    <property type="match status" value="1"/>
</dbReference>
<comment type="caution">
    <text evidence="1">The sequence shown here is derived from an EMBL/GenBank/DDBJ whole genome shotgun (WGS) entry which is preliminary data.</text>
</comment>
<name>A0AAD7JFB7_9AGAR</name>
<gene>
    <name evidence="1" type="ORF">B0H16DRAFT_1529060</name>
</gene>
<proteinExistence type="predicted"/>